<reference evidence="1" key="1">
    <citation type="submission" date="2021-10" db="EMBL/GenBank/DDBJ databases">
        <authorList>
            <person name="Dean J.D."/>
            <person name="Kim M.K."/>
            <person name="Newey C.N."/>
            <person name="Stoker T.S."/>
            <person name="Thompson D.W."/>
            <person name="Grose J.H."/>
        </authorList>
    </citation>
    <scope>NUCLEOTIDE SEQUENCE</scope>
    <source>
        <strain evidence="1">BT635</strain>
    </source>
</reference>
<name>A0ABS8AE63_9BACT</name>
<evidence type="ECO:0000313" key="2">
    <source>
        <dbReference type="Proteomes" id="UP001165297"/>
    </source>
</evidence>
<protein>
    <submittedName>
        <fullName evidence="1">Uncharacterized protein</fullName>
    </submittedName>
</protein>
<dbReference type="Proteomes" id="UP001165297">
    <property type="component" value="Unassembled WGS sequence"/>
</dbReference>
<proteinExistence type="predicted"/>
<accession>A0ABS8AE63</accession>
<dbReference type="EMBL" id="JAJADQ010000007">
    <property type="protein sequence ID" value="MCB2378723.1"/>
    <property type="molecule type" value="Genomic_DNA"/>
</dbReference>
<dbReference type="RefSeq" id="WP_226186765.1">
    <property type="nucleotide sequence ID" value="NZ_JAJADQ010000007.1"/>
</dbReference>
<organism evidence="1 2">
    <name type="scientific">Hymenobacter nitidus</name>
    <dbReference type="NCBI Taxonomy" id="2880929"/>
    <lineage>
        <taxon>Bacteria</taxon>
        <taxon>Pseudomonadati</taxon>
        <taxon>Bacteroidota</taxon>
        <taxon>Cytophagia</taxon>
        <taxon>Cytophagales</taxon>
        <taxon>Hymenobacteraceae</taxon>
        <taxon>Hymenobacter</taxon>
    </lineage>
</organism>
<keyword evidence="2" id="KW-1185">Reference proteome</keyword>
<gene>
    <name evidence="1" type="ORF">LGH70_14065</name>
</gene>
<sequence>MALPKEYKRRIDDPQLLLIGELEGYAPIQGTGTVAGNPFYFRSRWDTWSFAISDDPEVDVLDICVPESAKYGFFAEATVSGGPYAASYLPLDTAEQIIKDCCRQYHELRSR</sequence>
<evidence type="ECO:0000313" key="1">
    <source>
        <dbReference type="EMBL" id="MCB2378723.1"/>
    </source>
</evidence>
<comment type="caution">
    <text evidence="1">The sequence shown here is derived from an EMBL/GenBank/DDBJ whole genome shotgun (WGS) entry which is preliminary data.</text>
</comment>